<dbReference type="Proteomes" id="UP000268529">
    <property type="component" value="Chromosome"/>
</dbReference>
<protein>
    <submittedName>
        <fullName evidence="2">Uncharacterized protein</fullName>
    </submittedName>
</protein>
<dbReference type="EMBL" id="LR134310">
    <property type="protein sequence ID" value="VEE89327.1"/>
    <property type="molecule type" value="Genomic_DNA"/>
</dbReference>
<keyword evidence="1" id="KW-1133">Transmembrane helix</keyword>
<feature type="transmembrane region" description="Helical" evidence="1">
    <location>
        <begin position="6"/>
        <end position="30"/>
    </location>
</feature>
<organism evidence="2 3">
    <name type="scientific">Actinobacillus equuli</name>
    <dbReference type="NCBI Taxonomy" id="718"/>
    <lineage>
        <taxon>Bacteria</taxon>
        <taxon>Pseudomonadati</taxon>
        <taxon>Pseudomonadota</taxon>
        <taxon>Gammaproteobacteria</taxon>
        <taxon>Pasteurellales</taxon>
        <taxon>Pasteurellaceae</taxon>
        <taxon>Actinobacillus</taxon>
    </lineage>
</organism>
<keyword evidence="1" id="KW-0472">Membrane</keyword>
<evidence type="ECO:0000313" key="3">
    <source>
        <dbReference type="Proteomes" id="UP000268529"/>
    </source>
</evidence>
<sequence length="31" mass="3488">MKPPDIIRFFIAQLLVYGFLTCFALACLGLI</sequence>
<gene>
    <name evidence="2" type="ORF">NCTC8529_00227</name>
</gene>
<proteinExistence type="predicted"/>
<name>A0AAX3FGP0_ACTEU</name>
<dbReference type="PROSITE" id="PS51257">
    <property type="entry name" value="PROKAR_LIPOPROTEIN"/>
    <property type="match status" value="1"/>
</dbReference>
<keyword evidence="1" id="KW-0812">Transmembrane</keyword>
<evidence type="ECO:0000313" key="2">
    <source>
        <dbReference type="EMBL" id="VEE89327.1"/>
    </source>
</evidence>
<reference evidence="2 3" key="1">
    <citation type="submission" date="2018-12" db="EMBL/GenBank/DDBJ databases">
        <authorList>
            <consortium name="Pathogen Informatics"/>
        </authorList>
    </citation>
    <scope>NUCLEOTIDE SEQUENCE [LARGE SCALE GENOMIC DNA]</scope>
    <source>
        <strain evidence="2 3">NCTC8529</strain>
    </source>
</reference>
<dbReference type="AlphaFoldDB" id="A0AAX3FGP0"/>
<accession>A0AAX3FGP0</accession>
<evidence type="ECO:0000256" key="1">
    <source>
        <dbReference type="SAM" id="Phobius"/>
    </source>
</evidence>